<gene>
    <name evidence="1" type="ORF">J4709_28260</name>
</gene>
<organism evidence="1 2">
    <name type="scientific">Actinomadura violacea</name>
    <dbReference type="NCBI Taxonomy" id="2819934"/>
    <lineage>
        <taxon>Bacteria</taxon>
        <taxon>Bacillati</taxon>
        <taxon>Actinomycetota</taxon>
        <taxon>Actinomycetes</taxon>
        <taxon>Streptosporangiales</taxon>
        <taxon>Thermomonosporaceae</taxon>
        <taxon>Actinomadura</taxon>
    </lineage>
</organism>
<accession>A0ABS3RXJ3</accession>
<name>A0ABS3RXJ3_9ACTN</name>
<dbReference type="RefSeq" id="WP_208244841.1">
    <property type="nucleotide sequence ID" value="NZ_JAGEPF010000018.1"/>
</dbReference>
<dbReference type="EMBL" id="JAGEPF010000018">
    <property type="protein sequence ID" value="MBO2461482.1"/>
    <property type="molecule type" value="Genomic_DNA"/>
</dbReference>
<keyword evidence="2" id="KW-1185">Reference proteome</keyword>
<proteinExistence type="predicted"/>
<sequence length="129" mass="13976">MDLPGTDLDSYVARVVASESHHPDGTRTVVEAPAVWTLAHKGYSGSGRLDVWLYASEKAASKAGASLALACGLDEDGAAVKAHRARRYQKVLARYEELHPGNLLRVQSACFQTDDHGMLVFGEPEPQRT</sequence>
<reference evidence="1 2" key="1">
    <citation type="submission" date="2021-03" db="EMBL/GenBank/DDBJ databases">
        <title>Actinomadura violae sp. nov., isolated from lichen in Thailand.</title>
        <authorList>
            <person name="Kanchanasin P."/>
            <person name="Saeng-In P."/>
            <person name="Phongsopitanun W."/>
            <person name="Yuki M."/>
            <person name="Kudo T."/>
            <person name="Ohkuma M."/>
            <person name="Tanasupawat S."/>
        </authorList>
    </citation>
    <scope>NUCLEOTIDE SEQUENCE [LARGE SCALE GENOMIC DNA]</scope>
    <source>
        <strain evidence="1 2">LCR2-06</strain>
    </source>
</reference>
<dbReference type="Proteomes" id="UP000680206">
    <property type="component" value="Unassembled WGS sequence"/>
</dbReference>
<evidence type="ECO:0000313" key="2">
    <source>
        <dbReference type="Proteomes" id="UP000680206"/>
    </source>
</evidence>
<protein>
    <submittedName>
        <fullName evidence="1">Uncharacterized protein</fullName>
    </submittedName>
</protein>
<evidence type="ECO:0000313" key="1">
    <source>
        <dbReference type="EMBL" id="MBO2461482.1"/>
    </source>
</evidence>
<comment type="caution">
    <text evidence="1">The sequence shown here is derived from an EMBL/GenBank/DDBJ whole genome shotgun (WGS) entry which is preliminary data.</text>
</comment>